<dbReference type="RefSeq" id="WP_380540378.1">
    <property type="nucleotide sequence ID" value="NZ_JBHFAB010000022.1"/>
</dbReference>
<feature type="transmembrane region" description="Helical" evidence="1">
    <location>
        <begin position="325"/>
        <end position="346"/>
    </location>
</feature>
<organism evidence="2 3">
    <name type="scientific">Streptacidiphilus cavernicola</name>
    <dbReference type="NCBI Taxonomy" id="3342716"/>
    <lineage>
        <taxon>Bacteria</taxon>
        <taxon>Bacillati</taxon>
        <taxon>Actinomycetota</taxon>
        <taxon>Actinomycetes</taxon>
        <taxon>Kitasatosporales</taxon>
        <taxon>Streptomycetaceae</taxon>
        <taxon>Streptacidiphilus</taxon>
    </lineage>
</organism>
<keyword evidence="3" id="KW-1185">Reference proteome</keyword>
<evidence type="ECO:0000313" key="2">
    <source>
        <dbReference type="EMBL" id="MFC1420000.1"/>
    </source>
</evidence>
<sequence length="493" mass="54187">MTTDTDAPSADIGVPAESRFRRFVPSSSLRPHLVLAVLFLVVFTTISVLRYTHYAAMSWDNSIFVQEVRQYAHLHAPIVTIKGVDYNILGDHFSPIIALLAPFYLVFPSTVTLLVGQAALFAWSVGIVSRTVEQVLGDGERGARAKGLAVGVAYGLSFGLQRAADVGFHEIAFGVPLLAMVLRNLVLKRWYPAAYWALPLVLVKEDMGLTVAMVGVVMLLQRQWKPGVLLTVFGPLMFLITINLVIPHFNIHGHYDYDSNLPGGSIAQTLFDKPLDTLHSLVNPVVKLHTTGYLLAITGFMALRSPYVLLVIPTLFWRYTGSVEFYWGLDWHYSAVLMPILFLATVDGIQRADSGRVEWLRSYATKAVIPVVTAISVTLCVVWALPITNATDPSALNSADRVAMLKRAAATIPNGATVEANITLMDHLATRTELYWVGSGPARPAQYFALDLSYGWSDPPSDVASYAQQQYPNATYKVIFNEGQFQVAQLVSG</sequence>
<dbReference type="InterPro" id="IPR018650">
    <property type="entry name" value="STSV1_Orf64"/>
</dbReference>
<reference evidence="2 3" key="1">
    <citation type="submission" date="2024-09" db="EMBL/GenBank/DDBJ databases">
        <authorList>
            <person name="Lee S.D."/>
        </authorList>
    </citation>
    <scope>NUCLEOTIDE SEQUENCE [LARGE SCALE GENOMIC DNA]</scope>
    <source>
        <strain evidence="2 3">N8-3</strain>
    </source>
</reference>
<keyword evidence="1" id="KW-0812">Transmembrane</keyword>
<feature type="transmembrane region" description="Helical" evidence="1">
    <location>
        <begin position="367"/>
        <end position="385"/>
    </location>
</feature>
<dbReference type="Pfam" id="PF09852">
    <property type="entry name" value="DUF2079"/>
    <property type="match status" value="1"/>
</dbReference>
<feature type="transmembrane region" description="Helical" evidence="1">
    <location>
        <begin position="293"/>
        <end position="319"/>
    </location>
</feature>
<feature type="transmembrane region" description="Helical" evidence="1">
    <location>
        <begin position="29"/>
        <end position="49"/>
    </location>
</feature>
<evidence type="ECO:0000313" key="3">
    <source>
        <dbReference type="Proteomes" id="UP001592531"/>
    </source>
</evidence>
<dbReference type="EMBL" id="JBHFAB010000022">
    <property type="protein sequence ID" value="MFC1420000.1"/>
    <property type="molecule type" value="Genomic_DNA"/>
</dbReference>
<protein>
    <submittedName>
        <fullName evidence="2">DUF2079 domain-containing protein</fullName>
    </submittedName>
</protein>
<dbReference type="Proteomes" id="UP001592531">
    <property type="component" value="Unassembled WGS sequence"/>
</dbReference>
<evidence type="ECO:0000256" key="1">
    <source>
        <dbReference type="SAM" id="Phobius"/>
    </source>
</evidence>
<gene>
    <name evidence="2" type="ORF">ACEZDE_25660</name>
</gene>
<comment type="caution">
    <text evidence="2">The sequence shown here is derived from an EMBL/GenBank/DDBJ whole genome shotgun (WGS) entry which is preliminary data.</text>
</comment>
<keyword evidence="1" id="KW-1133">Transmembrane helix</keyword>
<feature type="transmembrane region" description="Helical" evidence="1">
    <location>
        <begin position="96"/>
        <end position="123"/>
    </location>
</feature>
<feature type="transmembrane region" description="Helical" evidence="1">
    <location>
        <begin position="226"/>
        <end position="246"/>
    </location>
</feature>
<proteinExistence type="predicted"/>
<accession>A0ABV6W1Z8</accession>
<name>A0ABV6W1Z8_9ACTN</name>
<keyword evidence="1" id="KW-0472">Membrane</keyword>